<comment type="caution">
    <text evidence="1">The sequence shown here is derived from an EMBL/GenBank/DDBJ whole genome shotgun (WGS) entry which is preliminary data.</text>
</comment>
<organism evidence="1 2">
    <name type="scientific">Pseudotabrizicola algicola</name>
    <dbReference type="NCBI Taxonomy" id="2709381"/>
    <lineage>
        <taxon>Bacteria</taxon>
        <taxon>Pseudomonadati</taxon>
        <taxon>Pseudomonadota</taxon>
        <taxon>Alphaproteobacteria</taxon>
        <taxon>Rhodobacterales</taxon>
        <taxon>Paracoccaceae</taxon>
        <taxon>Pseudotabrizicola</taxon>
    </lineage>
</organism>
<gene>
    <name evidence="1" type="ORF">G3572_15485</name>
</gene>
<proteinExistence type="predicted"/>
<keyword evidence="2" id="KW-1185">Reference proteome</keyword>
<dbReference type="RefSeq" id="WP_164613515.1">
    <property type="nucleotide sequence ID" value="NZ_JAAIKE010000005.1"/>
</dbReference>
<protein>
    <submittedName>
        <fullName evidence="1">Uncharacterized protein</fullName>
    </submittedName>
</protein>
<name>A0A6B3RND5_9RHOB</name>
<sequence>MMASTRQIINDLRAHSRAFEGTHVQGTMMTSLCRSLDRAVHELERLHDEVTLLRAFAEIPQDAP</sequence>
<evidence type="ECO:0000313" key="2">
    <source>
        <dbReference type="Proteomes" id="UP000481421"/>
    </source>
</evidence>
<reference evidence="1 2" key="1">
    <citation type="submission" date="2020-02" db="EMBL/GenBank/DDBJ databases">
        <title>Rhodobacter algicola sp. nov., isolated from microalga culture.</title>
        <authorList>
            <person name="Park C.-Y."/>
        </authorList>
    </citation>
    <scope>NUCLEOTIDE SEQUENCE [LARGE SCALE GENOMIC DNA]</scope>
    <source>
        <strain evidence="1 2">ETT8</strain>
    </source>
</reference>
<dbReference type="AlphaFoldDB" id="A0A6B3RND5"/>
<evidence type="ECO:0000313" key="1">
    <source>
        <dbReference type="EMBL" id="NEX47614.1"/>
    </source>
</evidence>
<dbReference type="Proteomes" id="UP000481421">
    <property type="component" value="Unassembled WGS sequence"/>
</dbReference>
<dbReference type="EMBL" id="JAAIKE010000005">
    <property type="protein sequence ID" value="NEX47614.1"/>
    <property type="molecule type" value="Genomic_DNA"/>
</dbReference>
<accession>A0A6B3RND5</accession>